<keyword evidence="2" id="KW-1185">Reference proteome</keyword>
<evidence type="ECO:0008006" key="3">
    <source>
        <dbReference type="Google" id="ProtNLM"/>
    </source>
</evidence>
<reference evidence="1 2" key="1">
    <citation type="submission" date="2024-03" db="EMBL/GenBank/DDBJ databases">
        <title>First Report of Pectobacterium brasiliscabiei causing potato scab in china.</title>
        <authorList>
            <person name="Handique U."/>
        </authorList>
    </citation>
    <scope>NUCLEOTIDE SEQUENCE [LARGE SCALE GENOMIC DNA]</scope>
    <source>
        <strain evidence="1 2">ZRIMU1503</strain>
    </source>
</reference>
<sequence length="121" mass="13889">MREGLQPEATTEHLRNQMEWYRSELRGARQTIQHMSRAMSWLSGHDRQGLDHLEEAMREARARERAADQAKRWATRARSVEASLVRLAEQLEAEEAYGGAYDSNQDAARRIRAALNQAKAV</sequence>
<evidence type="ECO:0000313" key="1">
    <source>
        <dbReference type="EMBL" id="MEI5609991.1"/>
    </source>
</evidence>
<name>A0ABU8G9X1_9ACTN</name>
<protein>
    <recommendedName>
        <fullName evidence="3">Flagellar FliJ protein</fullName>
    </recommendedName>
</protein>
<proteinExistence type="predicted"/>
<accession>A0ABU8G9X1</accession>
<organism evidence="1 2">
    <name type="scientific">Streptomyces brasiliscabiei</name>
    <dbReference type="NCBI Taxonomy" id="2736302"/>
    <lineage>
        <taxon>Bacteria</taxon>
        <taxon>Bacillati</taxon>
        <taxon>Actinomycetota</taxon>
        <taxon>Actinomycetes</taxon>
        <taxon>Kitasatosporales</taxon>
        <taxon>Streptomycetaceae</taxon>
        <taxon>Streptomyces</taxon>
    </lineage>
</organism>
<dbReference type="RefSeq" id="WP_336558290.1">
    <property type="nucleotide sequence ID" value="NZ_JBBAYL010000004.1"/>
</dbReference>
<gene>
    <name evidence="1" type="ORF">WB403_12510</name>
</gene>
<dbReference type="EMBL" id="JBBAYM010000007">
    <property type="protein sequence ID" value="MEI5609991.1"/>
    <property type="molecule type" value="Genomic_DNA"/>
</dbReference>
<evidence type="ECO:0000313" key="2">
    <source>
        <dbReference type="Proteomes" id="UP001365781"/>
    </source>
</evidence>
<comment type="caution">
    <text evidence="1">The sequence shown here is derived from an EMBL/GenBank/DDBJ whole genome shotgun (WGS) entry which is preliminary data.</text>
</comment>
<dbReference type="Proteomes" id="UP001365781">
    <property type="component" value="Unassembled WGS sequence"/>
</dbReference>